<gene>
    <name evidence="1" type="ORF">QTO34_010035</name>
</gene>
<evidence type="ECO:0000313" key="2">
    <source>
        <dbReference type="Proteomes" id="UP001177744"/>
    </source>
</evidence>
<dbReference type="Proteomes" id="UP001177744">
    <property type="component" value="Unassembled WGS sequence"/>
</dbReference>
<keyword evidence="2" id="KW-1185">Reference proteome</keyword>
<protein>
    <submittedName>
        <fullName evidence="1">Uncharacterized protein</fullName>
    </submittedName>
</protein>
<name>A0AA40LF42_CNENI</name>
<dbReference type="AlphaFoldDB" id="A0AA40LF42"/>
<evidence type="ECO:0000313" key="1">
    <source>
        <dbReference type="EMBL" id="KAK1329852.1"/>
    </source>
</evidence>
<proteinExistence type="predicted"/>
<comment type="caution">
    <text evidence="1">The sequence shown here is derived from an EMBL/GenBank/DDBJ whole genome shotgun (WGS) entry which is preliminary data.</text>
</comment>
<sequence>MWKSFCMKGSAHCTSENTYKGETLCLRNLRNTLSARKMLVRCQISLNIKKFTQRQYECGEGIFSITFDFYKFQKTYQEKNLLNAVNIGKLFATNLASYFIRERHYSAVSFITSFPSLG</sequence>
<accession>A0AA40LF42</accession>
<reference evidence="1" key="1">
    <citation type="submission" date="2023-06" db="EMBL/GenBank/DDBJ databases">
        <title>Reference genome for the Northern bat (Eptesicus nilssonii), a most northern bat species.</title>
        <authorList>
            <person name="Laine V.N."/>
            <person name="Pulliainen A.T."/>
            <person name="Lilley T.M."/>
        </authorList>
    </citation>
    <scope>NUCLEOTIDE SEQUENCE</scope>
    <source>
        <strain evidence="1">BLF_Eptnil</strain>
        <tissue evidence="1">Kidney</tissue>
    </source>
</reference>
<dbReference type="EMBL" id="JAULJE010000021">
    <property type="protein sequence ID" value="KAK1329852.1"/>
    <property type="molecule type" value="Genomic_DNA"/>
</dbReference>
<organism evidence="1 2">
    <name type="scientific">Cnephaeus nilssonii</name>
    <name type="common">Northern bat</name>
    <name type="synonym">Eptesicus nilssonii</name>
    <dbReference type="NCBI Taxonomy" id="3371016"/>
    <lineage>
        <taxon>Eukaryota</taxon>
        <taxon>Metazoa</taxon>
        <taxon>Chordata</taxon>
        <taxon>Craniata</taxon>
        <taxon>Vertebrata</taxon>
        <taxon>Euteleostomi</taxon>
        <taxon>Mammalia</taxon>
        <taxon>Eutheria</taxon>
        <taxon>Laurasiatheria</taxon>
        <taxon>Chiroptera</taxon>
        <taxon>Yangochiroptera</taxon>
        <taxon>Vespertilionidae</taxon>
        <taxon>Cnephaeus</taxon>
    </lineage>
</organism>